<protein>
    <submittedName>
        <fullName evidence="1">Uncharacterized protein</fullName>
    </submittedName>
</protein>
<name>A0A934J3F0_9BACL</name>
<dbReference type="EMBL" id="JAELUP010000065">
    <property type="protein sequence ID" value="MBJ6362085.1"/>
    <property type="molecule type" value="Genomic_DNA"/>
</dbReference>
<reference evidence="1" key="1">
    <citation type="submission" date="2020-12" db="EMBL/GenBank/DDBJ databases">
        <authorList>
            <person name="Huq M.A."/>
        </authorList>
    </citation>
    <scope>NUCLEOTIDE SEQUENCE</scope>
    <source>
        <strain evidence="1">MAHUQ-46</strain>
    </source>
</reference>
<sequence>MSKLLTGTLLAPDKLLVETIYNLEVPENSALDRSQGVEVSEEIIFPEYAPGRGHTWYVNPETGEQWLEEYERPLTPEEEMQELKAQNAQILLMMAQMQAAGGEG</sequence>
<comment type="caution">
    <text evidence="1">The sequence shown here is derived from an EMBL/GenBank/DDBJ whole genome shotgun (WGS) entry which is preliminary data.</text>
</comment>
<evidence type="ECO:0000313" key="1">
    <source>
        <dbReference type="EMBL" id="MBJ6362085.1"/>
    </source>
</evidence>
<keyword evidence="2" id="KW-1185">Reference proteome</keyword>
<dbReference type="AlphaFoldDB" id="A0A934J3F0"/>
<evidence type="ECO:0000313" key="2">
    <source>
        <dbReference type="Proteomes" id="UP000640274"/>
    </source>
</evidence>
<dbReference type="Proteomes" id="UP000640274">
    <property type="component" value="Unassembled WGS sequence"/>
</dbReference>
<proteinExistence type="predicted"/>
<accession>A0A934J3F0</accession>
<gene>
    <name evidence="1" type="ORF">JFN88_12490</name>
</gene>
<dbReference type="RefSeq" id="WP_199019630.1">
    <property type="nucleotide sequence ID" value="NZ_JAELUP010000065.1"/>
</dbReference>
<organism evidence="1 2">
    <name type="scientific">Paenibacillus roseus</name>
    <dbReference type="NCBI Taxonomy" id="2798579"/>
    <lineage>
        <taxon>Bacteria</taxon>
        <taxon>Bacillati</taxon>
        <taxon>Bacillota</taxon>
        <taxon>Bacilli</taxon>
        <taxon>Bacillales</taxon>
        <taxon>Paenibacillaceae</taxon>
        <taxon>Paenibacillus</taxon>
    </lineage>
</organism>